<organism evidence="2">
    <name type="scientific">Lepeophtheirus salmonis</name>
    <name type="common">Salmon louse</name>
    <name type="synonym">Caligus salmonis</name>
    <dbReference type="NCBI Taxonomy" id="72036"/>
    <lineage>
        <taxon>Eukaryota</taxon>
        <taxon>Metazoa</taxon>
        <taxon>Ecdysozoa</taxon>
        <taxon>Arthropoda</taxon>
        <taxon>Crustacea</taxon>
        <taxon>Multicrustacea</taxon>
        <taxon>Hexanauplia</taxon>
        <taxon>Copepoda</taxon>
        <taxon>Siphonostomatoida</taxon>
        <taxon>Caligidae</taxon>
        <taxon>Lepeophtheirus</taxon>
    </lineage>
</organism>
<accession>A0A0K2UVI1</accession>
<proteinExistence type="predicted"/>
<name>A0A0K2UVI1_LEPSM</name>
<dbReference type="EMBL" id="HACA01024719">
    <property type="protein sequence ID" value="CDW42080.1"/>
    <property type="molecule type" value="Transcribed_RNA"/>
</dbReference>
<sequence>SKSPNPTTIDKFTNGACLQGEHVVERIQSRPLPAPPTPIRSRGKTAKKDAQTGTVEIPSTDLQSSATNTEVFHTVQSSLDQTLVQSRPSYEQDDETLADSVVDSMHSCAETLVDEDATLHEDLRDEDIFNNDPYPRTGSVEERLKNETQELSRELLEHVENLRTTLGNMSTRLGTTSPEPP</sequence>
<dbReference type="AlphaFoldDB" id="A0A0K2UVI1"/>
<dbReference type="OrthoDB" id="10632935at2759"/>
<evidence type="ECO:0000256" key="1">
    <source>
        <dbReference type="SAM" id="MobiDB-lite"/>
    </source>
</evidence>
<protein>
    <submittedName>
        <fullName evidence="2">Uncharacterized protein</fullName>
    </submittedName>
</protein>
<reference evidence="2" key="1">
    <citation type="submission" date="2014-05" db="EMBL/GenBank/DDBJ databases">
        <authorList>
            <person name="Chronopoulou M."/>
        </authorList>
    </citation>
    <scope>NUCLEOTIDE SEQUENCE</scope>
    <source>
        <tissue evidence="2">Whole organism</tissue>
    </source>
</reference>
<feature type="non-terminal residue" evidence="2">
    <location>
        <position position="1"/>
    </location>
</feature>
<feature type="non-terminal residue" evidence="2">
    <location>
        <position position="181"/>
    </location>
</feature>
<feature type="region of interest" description="Disordered" evidence="1">
    <location>
        <begin position="27"/>
        <end position="66"/>
    </location>
</feature>
<evidence type="ECO:0000313" key="2">
    <source>
        <dbReference type="EMBL" id="CDW42080.1"/>
    </source>
</evidence>